<evidence type="ECO:0000313" key="12">
    <source>
        <dbReference type="Proteomes" id="UP001589718"/>
    </source>
</evidence>
<gene>
    <name evidence="11" type="ORF">ACFFTU_33650</name>
</gene>
<evidence type="ECO:0000313" key="11">
    <source>
        <dbReference type="EMBL" id="MFB9524889.1"/>
    </source>
</evidence>
<dbReference type="Pfam" id="PF00005">
    <property type="entry name" value="ABC_tran"/>
    <property type="match status" value="1"/>
</dbReference>
<dbReference type="InterPro" id="IPR027417">
    <property type="entry name" value="P-loop_NTPase"/>
</dbReference>
<comment type="caution">
    <text evidence="11">The sequence shown here is derived from an EMBL/GenBank/DDBJ whole genome shotgun (WGS) entry which is preliminary data.</text>
</comment>
<dbReference type="RefSeq" id="WP_345219916.1">
    <property type="nucleotide sequence ID" value="NZ_BAAAXE010000003.1"/>
</dbReference>
<evidence type="ECO:0000256" key="8">
    <source>
        <dbReference type="ARBA" id="ARBA00023251"/>
    </source>
</evidence>
<evidence type="ECO:0000256" key="3">
    <source>
        <dbReference type="ARBA" id="ARBA00022475"/>
    </source>
</evidence>
<reference evidence="11 12" key="1">
    <citation type="submission" date="2024-09" db="EMBL/GenBank/DDBJ databases">
        <authorList>
            <person name="Sun Q."/>
            <person name="Mori K."/>
        </authorList>
    </citation>
    <scope>NUCLEOTIDE SEQUENCE [LARGE SCALE GENOMIC DNA]</scope>
    <source>
        <strain evidence="11 12">JCM 4362</strain>
    </source>
</reference>
<comment type="subcellular location">
    <subcellularLocation>
        <location evidence="1">Cell membrane</location>
        <topology evidence="1">Peripheral membrane protein</topology>
        <orientation evidence="1">Cytoplasmic side</orientation>
    </subcellularLocation>
</comment>
<dbReference type="EMBL" id="JBHMCR010000027">
    <property type="protein sequence ID" value="MFB9524889.1"/>
    <property type="molecule type" value="Genomic_DNA"/>
</dbReference>
<evidence type="ECO:0000256" key="7">
    <source>
        <dbReference type="ARBA" id="ARBA00023136"/>
    </source>
</evidence>
<evidence type="ECO:0000256" key="1">
    <source>
        <dbReference type="ARBA" id="ARBA00004413"/>
    </source>
</evidence>
<keyword evidence="2" id="KW-0813">Transport</keyword>
<dbReference type="PROSITE" id="PS00211">
    <property type="entry name" value="ABC_TRANSPORTER_1"/>
    <property type="match status" value="1"/>
</dbReference>
<dbReference type="Proteomes" id="UP001589718">
    <property type="component" value="Unassembled WGS sequence"/>
</dbReference>
<protein>
    <submittedName>
        <fullName evidence="11">ATP-binding cassette domain-containing protein</fullName>
    </submittedName>
</protein>
<keyword evidence="6" id="KW-1278">Translocase</keyword>
<keyword evidence="7" id="KW-0472">Membrane</keyword>
<proteinExistence type="inferred from homology"/>
<evidence type="ECO:0000256" key="9">
    <source>
        <dbReference type="ARBA" id="ARBA00049985"/>
    </source>
</evidence>
<dbReference type="InterPro" id="IPR003593">
    <property type="entry name" value="AAA+_ATPase"/>
</dbReference>
<keyword evidence="5 11" id="KW-0067">ATP-binding</keyword>
<comment type="similarity">
    <text evidence="9">Belongs to the ABC transporter superfamily. Drug exporter-1 (DrugE1) (TC 3.A.1.105) family.</text>
</comment>
<dbReference type="InterPro" id="IPR025302">
    <property type="entry name" value="DrrA1/2-like_C"/>
</dbReference>
<dbReference type="PANTHER" id="PTHR42711">
    <property type="entry name" value="ABC TRANSPORTER ATP-BINDING PROTEIN"/>
    <property type="match status" value="1"/>
</dbReference>
<accession>A0ABV5PP50</accession>
<dbReference type="InterPro" id="IPR050763">
    <property type="entry name" value="ABC_transporter_ATP-binding"/>
</dbReference>
<dbReference type="PROSITE" id="PS50893">
    <property type="entry name" value="ABC_TRANSPORTER_2"/>
    <property type="match status" value="1"/>
</dbReference>
<keyword evidence="3" id="KW-1003">Cell membrane</keyword>
<keyword evidence="8" id="KW-0046">Antibiotic resistance</keyword>
<feature type="domain" description="ABC transporter" evidence="10">
    <location>
        <begin position="8"/>
        <end position="238"/>
    </location>
</feature>
<dbReference type="SUPFAM" id="SSF52540">
    <property type="entry name" value="P-loop containing nucleoside triphosphate hydrolases"/>
    <property type="match status" value="1"/>
</dbReference>
<dbReference type="Pfam" id="PF13732">
    <property type="entry name" value="DrrA1-3_C"/>
    <property type="match status" value="1"/>
</dbReference>
<dbReference type="SMART" id="SM00382">
    <property type="entry name" value="AAA"/>
    <property type="match status" value="1"/>
</dbReference>
<dbReference type="InterPro" id="IPR005894">
    <property type="entry name" value="DrrA"/>
</dbReference>
<sequence>MESSRSAVVAEGLRKSYGTAKVLDGLDLVVPQGTVCGLLGPNGAGKTTTVGILSTLLAPDTGRAEVAGYDVVRQAAQVRHRIGLVGQYAAVDEVLSGRENLVMFGRLHHLRPAAARRRADELLEHFRLADTGGKPVKTYSGGMRRRLDLAASMVLAPPVLFLDEPTTGLDPRSRNEVWAAVRDLVHDGTTVLLTTQYLEEADQLADSISVIDTGKVVAEGTPEQLKSRIGGDRIDIVVRHAGELARAAAAVARTGASEPVVDEDTRQVGVQVRDRATALADVVRALDLAQVTAEDISLRRPTLDEVFLHLTGTDRATAPQDGPTTKPKGALV</sequence>
<dbReference type="InterPro" id="IPR003439">
    <property type="entry name" value="ABC_transporter-like_ATP-bd"/>
</dbReference>
<dbReference type="Gene3D" id="3.40.50.300">
    <property type="entry name" value="P-loop containing nucleotide triphosphate hydrolases"/>
    <property type="match status" value="1"/>
</dbReference>
<evidence type="ECO:0000256" key="2">
    <source>
        <dbReference type="ARBA" id="ARBA00022448"/>
    </source>
</evidence>
<dbReference type="InterPro" id="IPR017871">
    <property type="entry name" value="ABC_transporter-like_CS"/>
</dbReference>
<evidence type="ECO:0000256" key="6">
    <source>
        <dbReference type="ARBA" id="ARBA00022967"/>
    </source>
</evidence>
<dbReference type="NCBIfam" id="TIGR01188">
    <property type="entry name" value="drrA"/>
    <property type="match status" value="1"/>
</dbReference>
<dbReference type="PANTHER" id="PTHR42711:SF19">
    <property type="entry name" value="DOXORUBICIN RESISTANCE ATP-BINDING PROTEIN DRRA"/>
    <property type="match status" value="1"/>
</dbReference>
<dbReference type="GO" id="GO:0005524">
    <property type="term" value="F:ATP binding"/>
    <property type="evidence" value="ECO:0007669"/>
    <property type="project" value="UniProtKB-KW"/>
</dbReference>
<evidence type="ECO:0000256" key="5">
    <source>
        <dbReference type="ARBA" id="ARBA00022840"/>
    </source>
</evidence>
<name>A0ABV5PP50_STRCM</name>
<evidence type="ECO:0000259" key="10">
    <source>
        <dbReference type="PROSITE" id="PS50893"/>
    </source>
</evidence>
<keyword evidence="12" id="KW-1185">Reference proteome</keyword>
<keyword evidence="4" id="KW-0547">Nucleotide-binding</keyword>
<organism evidence="11 12">
    <name type="scientific">Streptomyces cremeus</name>
    <dbReference type="NCBI Taxonomy" id="66881"/>
    <lineage>
        <taxon>Bacteria</taxon>
        <taxon>Bacillati</taxon>
        <taxon>Actinomycetota</taxon>
        <taxon>Actinomycetes</taxon>
        <taxon>Kitasatosporales</taxon>
        <taxon>Streptomycetaceae</taxon>
        <taxon>Streptomyces</taxon>
    </lineage>
</organism>
<evidence type="ECO:0000256" key="4">
    <source>
        <dbReference type="ARBA" id="ARBA00022741"/>
    </source>
</evidence>